<feature type="region of interest" description="Disordered" evidence="1">
    <location>
        <begin position="1"/>
        <end position="32"/>
    </location>
</feature>
<evidence type="ECO:0000313" key="4">
    <source>
        <dbReference type="Proteomes" id="UP000321154"/>
    </source>
</evidence>
<sequence>MTATAAPATGRSGDREDDRADGATGLPDRASVVPGHVSTAARVLTRVAVAVVAETLRVDRREVHVDARDDDGRLALSVTTPVRIPTLTEAVDVPEGGVVGIVRSLQSTLTRRMAEIADRTVGRVDVTVTGSRIERTGRTS</sequence>
<protein>
    <submittedName>
        <fullName evidence="3">Uncharacterized protein</fullName>
    </submittedName>
</protein>
<proteinExistence type="predicted"/>
<comment type="caution">
    <text evidence="3">The sequence shown here is derived from an EMBL/GenBank/DDBJ whole genome shotgun (WGS) entry which is preliminary data.</text>
</comment>
<dbReference type="Proteomes" id="UP000522688">
    <property type="component" value="Unassembled WGS sequence"/>
</dbReference>
<dbReference type="RefSeq" id="WP_146856874.1">
    <property type="nucleotide sequence ID" value="NZ_BAAAHR010000004.1"/>
</dbReference>
<accession>A0A7W3PJY5</accession>
<organism evidence="3 5">
    <name type="scientific">Frigoribacterium faeni</name>
    <dbReference type="NCBI Taxonomy" id="145483"/>
    <lineage>
        <taxon>Bacteria</taxon>
        <taxon>Bacillati</taxon>
        <taxon>Actinomycetota</taxon>
        <taxon>Actinomycetes</taxon>
        <taxon>Micrococcales</taxon>
        <taxon>Microbacteriaceae</taxon>
        <taxon>Frigoribacterium</taxon>
    </lineage>
</organism>
<name>A0A7W3PJY5_9MICO</name>
<dbReference type="EMBL" id="BJUV01000043">
    <property type="protein sequence ID" value="GEK84553.1"/>
    <property type="molecule type" value="Genomic_DNA"/>
</dbReference>
<reference evidence="3 5" key="2">
    <citation type="submission" date="2020-07" db="EMBL/GenBank/DDBJ databases">
        <title>Sequencing the genomes of 1000 actinobacteria strains.</title>
        <authorList>
            <person name="Klenk H.-P."/>
        </authorList>
    </citation>
    <scope>NUCLEOTIDE SEQUENCE [LARGE SCALE GENOMIC DNA]</scope>
    <source>
        <strain evidence="3 5">DSM 10309</strain>
    </source>
</reference>
<gene>
    <name evidence="3" type="ORF">FB463_002831</name>
    <name evidence="2" type="ORF">FFA01_28620</name>
</gene>
<dbReference type="EMBL" id="JACGWW010000005">
    <property type="protein sequence ID" value="MBA8814558.1"/>
    <property type="molecule type" value="Genomic_DNA"/>
</dbReference>
<reference evidence="2 4" key="1">
    <citation type="submission" date="2019-07" db="EMBL/GenBank/DDBJ databases">
        <title>Whole genome shotgun sequence of Frigoribacterium faeni NBRC 103066.</title>
        <authorList>
            <person name="Hosoyama A."/>
            <person name="Uohara A."/>
            <person name="Ohji S."/>
            <person name="Ichikawa N."/>
        </authorList>
    </citation>
    <scope>NUCLEOTIDE SEQUENCE [LARGE SCALE GENOMIC DNA]</scope>
    <source>
        <strain evidence="2 4">NBRC 103066</strain>
    </source>
</reference>
<evidence type="ECO:0000313" key="3">
    <source>
        <dbReference type="EMBL" id="MBA8814558.1"/>
    </source>
</evidence>
<evidence type="ECO:0000313" key="5">
    <source>
        <dbReference type="Proteomes" id="UP000522688"/>
    </source>
</evidence>
<evidence type="ECO:0000256" key="1">
    <source>
        <dbReference type="SAM" id="MobiDB-lite"/>
    </source>
</evidence>
<dbReference type="AlphaFoldDB" id="A0A7W3PJY5"/>
<evidence type="ECO:0000313" key="2">
    <source>
        <dbReference type="EMBL" id="GEK84553.1"/>
    </source>
</evidence>
<dbReference type="Proteomes" id="UP000321154">
    <property type="component" value="Unassembled WGS sequence"/>
</dbReference>
<feature type="compositionally biased region" description="Basic and acidic residues" evidence="1">
    <location>
        <begin position="12"/>
        <end position="21"/>
    </location>
</feature>
<dbReference type="OrthoDB" id="5119617at2"/>
<keyword evidence="4" id="KW-1185">Reference proteome</keyword>